<reference evidence="4 5" key="1">
    <citation type="submission" date="2014-04" db="EMBL/GenBank/DDBJ databases">
        <authorList>
            <consortium name="DOE Joint Genome Institute"/>
            <person name="Kuo A."/>
            <person name="Zuccaro A."/>
            <person name="Kohler A."/>
            <person name="Nagy L.G."/>
            <person name="Floudas D."/>
            <person name="Copeland A."/>
            <person name="Barry K.W."/>
            <person name="Cichocki N."/>
            <person name="Veneault-Fourrey C."/>
            <person name="LaButti K."/>
            <person name="Lindquist E.A."/>
            <person name="Lipzen A."/>
            <person name="Lundell T."/>
            <person name="Morin E."/>
            <person name="Murat C."/>
            <person name="Sun H."/>
            <person name="Tunlid A."/>
            <person name="Henrissat B."/>
            <person name="Grigoriev I.V."/>
            <person name="Hibbett D.S."/>
            <person name="Martin F."/>
            <person name="Nordberg H.P."/>
            <person name="Cantor M.N."/>
            <person name="Hua S.X."/>
        </authorList>
    </citation>
    <scope>NUCLEOTIDE SEQUENCE [LARGE SCALE GENOMIC DNA]</scope>
    <source>
        <strain evidence="4 5">MAFF 305830</strain>
    </source>
</reference>
<keyword evidence="2" id="KW-1133">Transmembrane helix</keyword>
<dbReference type="Proteomes" id="UP000054097">
    <property type="component" value="Unassembled WGS sequence"/>
</dbReference>
<gene>
    <name evidence="3" type="ORF">M408DRAFT_12922</name>
    <name evidence="4" type="ORF">M408DRAFT_314485</name>
</gene>
<evidence type="ECO:0000256" key="2">
    <source>
        <dbReference type="SAM" id="Phobius"/>
    </source>
</evidence>
<organism evidence="4 5">
    <name type="scientific">Serendipita vermifera MAFF 305830</name>
    <dbReference type="NCBI Taxonomy" id="933852"/>
    <lineage>
        <taxon>Eukaryota</taxon>
        <taxon>Fungi</taxon>
        <taxon>Dikarya</taxon>
        <taxon>Basidiomycota</taxon>
        <taxon>Agaricomycotina</taxon>
        <taxon>Agaricomycetes</taxon>
        <taxon>Sebacinales</taxon>
        <taxon>Serendipitaceae</taxon>
        <taxon>Serendipita</taxon>
    </lineage>
</organism>
<dbReference type="OrthoDB" id="3307871at2759"/>
<keyword evidence="2" id="KW-0812">Transmembrane</keyword>
<dbReference type="EMBL" id="KN824310">
    <property type="protein sequence ID" value="KIM25881.1"/>
    <property type="molecule type" value="Genomic_DNA"/>
</dbReference>
<accession>A0A0C3B2X2</accession>
<reference evidence="5" key="2">
    <citation type="submission" date="2015-01" db="EMBL/GenBank/DDBJ databases">
        <title>Evolutionary Origins and Diversification of the Mycorrhizal Mutualists.</title>
        <authorList>
            <consortium name="DOE Joint Genome Institute"/>
            <consortium name="Mycorrhizal Genomics Consortium"/>
            <person name="Kohler A."/>
            <person name="Kuo A."/>
            <person name="Nagy L.G."/>
            <person name="Floudas D."/>
            <person name="Copeland A."/>
            <person name="Barry K.W."/>
            <person name="Cichocki N."/>
            <person name="Veneault-Fourrey C."/>
            <person name="LaButti K."/>
            <person name="Lindquist E.A."/>
            <person name="Lipzen A."/>
            <person name="Lundell T."/>
            <person name="Morin E."/>
            <person name="Murat C."/>
            <person name="Riley R."/>
            <person name="Ohm R."/>
            <person name="Sun H."/>
            <person name="Tunlid A."/>
            <person name="Henrissat B."/>
            <person name="Grigoriev I.V."/>
            <person name="Hibbett D.S."/>
            <person name="Martin F."/>
        </authorList>
    </citation>
    <scope>NUCLEOTIDE SEQUENCE [LARGE SCALE GENOMIC DNA]</scope>
    <source>
        <strain evidence="5">MAFF 305830</strain>
    </source>
</reference>
<dbReference type="AlphaFoldDB" id="A0A0C3B2X2"/>
<evidence type="ECO:0000313" key="4">
    <source>
        <dbReference type="EMBL" id="KIM25881.1"/>
    </source>
</evidence>
<feature type="region of interest" description="Disordered" evidence="1">
    <location>
        <begin position="120"/>
        <end position="143"/>
    </location>
</feature>
<evidence type="ECO:0000256" key="1">
    <source>
        <dbReference type="SAM" id="MobiDB-lite"/>
    </source>
</evidence>
<feature type="compositionally biased region" description="Acidic residues" evidence="1">
    <location>
        <begin position="126"/>
        <end position="137"/>
    </location>
</feature>
<feature type="transmembrane region" description="Helical" evidence="2">
    <location>
        <begin position="185"/>
        <end position="203"/>
    </location>
</feature>
<evidence type="ECO:0000313" key="5">
    <source>
        <dbReference type="Proteomes" id="UP000054097"/>
    </source>
</evidence>
<dbReference type="EMBL" id="KN824416">
    <property type="protein sequence ID" value="KIM20646.1"/>
    <property type="molecule type" value="Genomic_DNA"/>
</dbReference>
<sequence>MRRTRKLPPAPVSYLETHHAYTCPPLPEKGGLPTIIVTPADASTMSEFEIHFYSPKPVQQTFQPGFLPRMRSLFRRSAPPPSTQTLLEKAEYFDNEDDITESRQDDSNVPRIIVTSGEYRAVSQHDDDEEDRVDDEPIPGVPTISEEQWSTIRTSPSEHGTGPIALPLDLNMHQLQHHRLLTRRVRALLFLSVPVALVAFHLITHQMGIFRPENSAGFWADQPMEATPIGGPSL</sequence>
<proteinExistence type="predicted"/>
<reference evidence="4" key="3">
    <citation type="submission" date="2015-02" db="EMBL/GenBank/DDBJ databases">
        <title>Evolutionary Origins and Diversification of the Mycorrhizal Mutualists.</title>
        <authorList>
            <consortium name="DOE Joint Genome Institute"/>
            <consortium name="Mycorrhizal Genomics Consortium"/>
            <person name="Kohler A."/>
            <person name="Kuo A."/>
            <person name="Nagy L.G."/>
            <person name="Floudas D."/>
            <person name="Copeland A."/>
            <person name="Barry K.W."/>
            <person name="Cichocki N."/>
            <person name="Veneault-Fourrey C."/>
            <person name="LaButti K."/>
            <person name="Lindquist E.A."/>
            <person name="Lipzen A."/>
            <person name="Lundell T."/>
            <person name="Morin E."/>
            <person name="Murat C."/>
            <person name="Riley R."/>
            <person name="Ohm R."/>
            <person name="Sun H."/>
            <person name="Tunlid A."/>
            <person name="Henrissat B."/>
            <person name="Grigoriev I.V."/>
            <person name="Hibbett D.S."/>
            <person name="Martin F."/>
        </authorList>
    </citation>
    <scope>NUCLEOTIDE SEQUENCE</scope>
    <source>
        <strain evidence="4 5">MAFF 305830</strain>
    </source>
</reference>
<evidence type="ECO:0000313" key="3">
    <source>
        <dbReference type="EMBL" id="KIM20646.1"/>
    </source>
</evidence>
<dbReference type="HOGENOM" id="CLU_1185637_0_0_1"/>
<keyword evidence="5" id="KW-1185">Reference proteome</keyword>
<protein>
    <submittedName>
        <fullName evidence="4">Uncharacterized protein</fullName>
    </submittedName>
</protein>
<keyword evidence="2" id="KW-0472">Membrane</keyword>
<name>A0A0C3B2X2_SERVB</name>